<organism evidence="1">
    <name type="scientific">Noctiluca scintillans</name>
    <name type="common">Sea sparkle</name>
    <name type="synonym">Red tide dinoflagellate</name>
    <dbReference type="NCBI Taxonomy" id="2966"/>
    <lineage>
        <taxon>Eukaryota</taxon>
        <taxon>Sar</taxon>
        <taxon>Alveolata</taxon>
        <taxon>Dinophyceae</taxon>
        <taxon>Noctilucales</taxon>
        <taxon>Noctilucaceae</taxon>
        <taxon>Noctiluca</taxon>
    </lineage>
</organism>
<dbReference type="AlphaFoldDB" id="A0A7S1AK42"/>
<evidence type="ECO:0000313" key="1">
    <source>
        <dbReference type="EMBL" id="CAD8856871.1"/>
    </source>
</evidence>
<accession>A0A7S1AK42</accession>
<gene>
    <name evidence="1" type="ORF">NSCI0253_LOCUS31223</name>
</gene>
<proteinExistence type="predicted"/>
<dbReference type="EMBL" id="HBFQ01044095">
    <property type="protein sequence ID" value="CAD8856871.1"/>
    <property type="molecule type" value="Transcribed_RNA"/>
</dbReference>
<name>A0A7S1AK42_NOCSC</name>
<sequence>MEDKLEEHSVSDDHIAALFSEERQIQFPCALMSLSILARRSEVLAFVQETLAYLLLPADDVFFVAQVLDCVGLWSESNVRAQVVSALAALYMCIKLRSNPREPVHSDRLYELIERASDFLDIGTDRRDVSLEEVIQEETRLLQSLNFLLPTFHVATWIDVFCTRTDVLTRESQTPLLRFVADVAKDLSRSLVCQVNTSSVSAVAFSAWCLAHVLSRSMIAVCDL</sequence>
<reference evidence="1" key="1">
    <citation type="submission" date="2021-01" db="EMBL/GenBank/DDBJ databases">
        <authorList>
            <person name="Corre E."/>
            <person name="Pelletier E."/>
            <person name="Niang G."/>
            <person name="Scheremetjew M."/>
            <person name="Finn R."/>
            <person name="Kale V."/>
            <person name="Holt S."/>
            <person name="Cochrane G."/>
            <person name="Meng A."/>
            <person name="Brown T."/>
            <person name="Cohen L."/>
        </authorList>
    </citation>
    <scope>NUCLEOTIDE SEQUENCE</scope>
</reference>
<protein>
    <submittedName>
        <fullName evidence="1">Uncharacterized protein</fullName>
    </submittedName>
</protein>